<proteinExistence type="predicted"/>
<keyword evidence="2" id="KW-0238">DNA-binding</keyword>
<gene>
    <name evidence="2" type="ORF">FHS74_003849</name>
</gene>
<feature type="domain" description="HTH marR-type" evidence="1">
    <location>
        <begin position="43"/>
        <end position="97"/>
    </location>
</feature>
<evidence type="ECO:0000313" key="3">
    <source>
        <dbReference type="Proteomes" id="UP000539175"/>
    </source>
</evidence>
<dbReference type="InterPro" id="IPR036390">
    <property type="entry name" value="WH_DNA-bd_sf"/>
</dbReference>
<dbReference type="Gene3D" id="1.10.10.10">
    <property type="entry name" value="Winged helix-like DNA-binding domain superfamily/Winged helix DNA-binding domain"/>
    <property type="match status" value="1"/>
</dbReference>
<sequence length="147" mass="16340">MTDGPEVFSKRPPIILQILKALYWFDEGIRKYFDEHGTKAHPRSQTMLIANVAMGVKKPNQLAANLGISRQAVSKMVSELVSQGAIISSEDPDDKRGVLLSLNPENDRSVHLVLEAMEHLEARLSAIIGSDRLEVLRIALNLDWGEP</sequence>
<dbReference type="Proteomes" id="UP000539175">
    <property type="component" value="Unassembled WGS sequence"/>
</dbReference>
<reference evidence="2 3" key="1">
    <citation type="submission" date="2020-08" db="EMBL/GenBank/DDBJ databases">
        <title>Genomic Encyclopedia of Type Strains, Phase IV (KMG-IV): sequencing the most valuable type-strain genomes for metagenomic binning, comparative biology and taxonomic classification.</title>
        <authorList>
            <person name="Goeker M."/>
        </authorList>
    </citation>
    <scope>NUCLEOTIDE SEQUENCE [LARGE SCALE GENOMIC DNA]</scope>
    <source>
        <strain evidence="2 3">DSM 22198</strain>
    </source>
</reference>
<evidence type="ECO:0000313" key="2">
    <source>
        <dbReference type="EMBL" id="MBB6253280.1"/>
    </source>
</evidence>
<dbReference type="EMBL" id="JACIIZ010000011">
    <property type="protein sequence ID" value="MBB6253280.1"/>
    <property type="molecule type" value="Genomic_DNA"/>
</dbReference>
<protein>
    <submittedName>
        <fullName evidence="2">DNA-binding MarR family transcriptional regulator</fullName>
    </submittedName>
</protein>
<evidence type="ECO:0000259" key="1">
    <source>
        <dbReference type="Pfam" id="PF12802"/>
    </source>
</evidence>
<dbReference type="GO" id="GO:0003700">
    <property type="term" value="F:DNA-binding transcription factor activity"/>
    <property type="evidence" value="ECO:0007669"/>
    <property type="project" value="InterPro"/>
</dbReference>
<dbReference type="InterPro" id="IPR000835">
    <property type="entry name" value="HTH_MarR-typ"/>
</dbReference>
<dbReference type="SUPFAM" id="SSF46785">
    <property type="entry name" value="Winged helix' DNA-binding domain"/>
    <property type="match status" value="1"/>
</dbReference>
<dbReference type="RefSeq" id="WP_184803572.1">
    <property type="nucleotide sequence ID" value="NZ_JACIIZ010000011.1"/>
</dbReference>
<organism evidence="2 3">
    <name type="scientific">Nitrospirillum iridis</name>
    <dbReference type="NCBI Taxonomy" id="765888"/>
    <lineage>
        <taxon>Bacteria</taxon>
        <taxon>Pseudomonadati</taxon>
        <taxon>Pseudomonadota</taxon>
        <taxon>Alphaproteobacteria</taxon>
        <taxon>Rhodospirillales</taxon>
        <taxon>Azospirillaceae</taxon>
        <taxon>Nitrospirillum</taxon>
    </lineage>
</organism>
<dbReference type="AlphaFoldDB" id="A0A7X0B087"/>
<comment type="caution">
    <text evidence="2">The sequence shown here is derived from an EMBL/GenBank/DDBJ whole genome shotgun (WGS) entry which is preliminary data.</text>
</comment>
<accession>A0A7X0B087</accession>
<dbReference type="GO" id="GO:0003677">
    <property type="term" value="F:DNA binding"/>
    <property type="evidence" value="ECO:0007669"/>
    <property type="project" value="UniProtKB-KW"/>
</dbReference>
<keyword evidence="3" id="KW-1185">Reference proteome</keyword>
<dbReference type="Pfam" id="PF12802">
    <property type="entry name" value="MarR_2"/>
    <property type="match status" value="1"/>
</dbReference>
<dbReference type="InterPro" id="IPR036388">
    <property type="entry name" value="WH-like_DNA-bd_sf"/>
</dbReference>
<name>A0A7X0B087_9PROT</name>